<dbReference type="Proteomes" id="UP000095751">
    <property type="component" value="Unassembled WGS sequence"/>
</dbReference>
<feature type="compositionally biased region" description="Polar residues" evidence="1">
    <location>
        <begin position="470"/>
        <end position="483"/>
    </location>
</feature>
<evidence type="ECO:0000313" key="3">
    <source>
        <dbReference type="EMBL" id="OEU18744.1"/>
    </source>
</evidence>
<sequence>MSLSAHDIFRIINGLEESESESSPPPRQSASNNVSIHGGSEAELFLSSLGSSFTLDDSISLNSSAALLMTDGNAASTYIPAPPPEASQDVFILSPHPRMTTDEIQSISTTDTESISYDYVHLLNHHQLRRRNCNNEESSYVTSTALTSIDIKNDVLSSTSAINQIWAAEGRETDAFERVPGHLMEFDSSLLSLSSFGHHPHPISSSSSTTTATTNYNNCWYHQLVSESDWDGFYGNAKNFLSILQSEEDDDSSLVAPPSHPSYLPPLPPILPDSALMTPSSDIQHTSEAPPSSYLPSAFICSLCKDVLVGACILNCNRNCNSSTVCASCWDDHDYNDDNDDNDYNQQEIATQMGFVWVETETKTKTKKCPSCHTDVVITVQYCHALDVAILHIIQDLPETDNNNNTNLTYIKWRFYSRLSTWRNIVHNRNERYRQQKSIRDDELLARLIQEEERFFWKARSARQRRHGNSGDNEYQQRISNNSSSGKVSKRIILGHAAVAIIATVLASTGLKAMTRR</sequence>
<dbReference type="InParanoid" id="A0A1E7FKU3"/>
<gene>
    <name evidence="3" type="ORF">FRACYDRAFT_237024</name>
</gene>
<dbReference type="AlphaFoldDB" id="A0A1E7FKU3"/>
<organism evidence="3 4">
    <name type="scientific">Fragilariopsis cylindrus CCMP1102</name>
    <dbReference type="NCBI Taxonomy" id="635003"/>
    <lineage>
        <taxon>Eukaryota</taxon>
        <taxon>Sar</taxon>
        <taxon>Stramenopiles</taxon>
        <taxon>Ochrophyta</taxon>
        <taxon>Bacillariophyta</taxon>
        <taxon>Bacillariophyceae</taxon>
        <taxon>Bacillariophycidae</taxon>
        <taxon>Bacillariales</taxon>
        <taxon>Bacillariaceae</taxon>
        <taxon>Fragilariopsis</taxon>
    </lineage>
</organism>
<name>A0A1E7FKU3_9STRA</name>
<reference evidence="3 4" key="1">
    <citation type="submission" date="2016-09" db="EMBL/GenBank/DDBJ databases">
        <title>Extensive genetic diversity and differential bi-allelic expression allows diatom success in the polar Southern Ocean.</title>
        <authorList>
            <consortium name="DOE Joint Genome Institute"/>
            <person name="Mock T."/>
            <person name="Otillar R.P."/>
            <person name="Strauss J."/>
            <person name="Dupont C."/>
            <person name="Frickenhaus S."/>
            <person name="Maumus F."/>
            <person name="Mcmullan M."/>
            <person name="Sanges R."/>
            <person name="Schmutz J."/>
            <person name="Toseland A."/>
            <person name="Valas R."/>
            <person name="Veluchamy A."/>
            <person name="Ward B.J."/>
            <person name="Allen A."/>
            <person name="Barry K."/>
            <person name="Falciatore A."/>
            <person name="Ferrante M."/>
            <person name="Fortunato A.E."/>
            <person name="Gloeckner G."/>
            <person name="Gruber A."/>
            <person name="Hipkin R."/>
            <person name="Janech M."/>
            <person name="Kroth P."/>
            <person name="Leese F."/>
            <person name="Lindquist E."/>
            <person name="Lyon B.R."/>
            <person name="Martin J."/>
            <person name="Mayer C."/>
            <person name="Parker M."/>
            <person name="Quesneville H."/>
            <person name="Raymond J."/>
            <person name="Uhlig C."/>
            <person name="Valentin K.U."/>
            <person name="Worden A.Z."/>
            <person name="Armbrust E.V."/>
            <person name="Bowler C."/>
            <person name="Green B."/>
            <person name="Moulton V."/>
            <person name="Van Oosterhout C."/>
            <person name="Grigoriev I."/>
        </authorList>
    </citation>
    <scope>NUCLEOTIDE SEQUENCE [LARGE SCALE GENOMIC DNA]</scope>
    <source>
        <strain evidence="3 4">CCMP1102</strain>
    </source>
</reference>
<feature type="region of interest" description="Disordered" evidence="1">
    <location>
        <begin position="15"/>
        <end position="35"/>
    </location>
</feature>
<keyword evidence="2" id="KW-1133">Transmembrane helix</keyword>
<feature type="region of interest" description="Disordered" evidence="1">
    <location>
        <begin position="462"/>
        <end position="483"/>
    </location>
</feature>
<accession>A0A1E7FKU3</accession>
<keyword evidence="2" id="KW-0472">Membrane</keyword>
<evidence type="ECO:0000313" key="4">
    <source>
        <dbReference type="Proteomes" id="UP000095751"/>
    </source>
</evidence>
<evidence type="ECO:0000256" key="2">
    <source>
        <dbReference type="SAM" id="Phobius"/>
    </source>
</evidence>
<dbReference type="EMBL" id="KV784356">
    <property type="protein sequence ID" value="OEU18744.1"/>
    <property type="molecule type" value="Genomic_DNA"/>
</dbReference>
<evidence type="ECO:0000256" key="1">
    <source>
        <dbReference type="SAM" id="MobiDB-lite"/>
    </source>
</evidence>
<keyword evidence="4" id="KW-1185">Reference proteome</keyword>
<proteinExistence type="predicted"/>
<protein>
    <submittedName>
        <fullName evidence="3">Uncharacterized protein</fullName>
    </submittedName>
</protein>
<keyword evidence="2" id="KW-0812">Transmembrane</keyword>
<dbReference type="OrthoDB" id="10619497at2759"/>
<feature type="transmembrane region" description="Helical" evidence="2">
    <location>
        <begin position="492"/>
        <end position="511"/>
    </location>
</feature>
<dbReference type="KEGG" id="fcy:FRACYDRAFT_237024"/>